<dbReference type="AlphaFoldDB" id="A0A0R1V9F6"/>
<evidence type="ECO:0000256" key="1">
    <source>
        <dbReference type="ARBA" id="ARBA00022737"/>
    </source>
</evidence>
<evidence type="ECO:0000259" key="2">
    <source>
        <dbReference type="PROSITE" id="PS51372"/>
    </source>
</evidence>
<feature type="domain" description="PRD" evidence="2">
    <location>
        <begin position="16"/>
        <end position="127"/>
    </location>
</feature>
<proteinExistence type="predicted"/>
<dbReference type="PROSITE" id="PS51372">
    <property type="entry name" value="PRD_2"/>
    <property type="match status" value="1"/>
</dbReference>
<organism evidence="3 4">
    <name type="scientific">Lactobacillus kitasatonis DSM 16761 = JCM 1039</name>
    <dbReference type="NCBI Taxonomy" id="1423767"/>
    <lineage>
        <taxon>Bacteria</taxon>
        <taxon>Bacillati</taxon>
        <taxon>Bacillota</taxon>
        <taxon>Bacilli</taxon>
        <taxon>Lactobacillales</taxon>
        <taxon>Lactobacillaceae</taxon>
        <taxon>Lactobacillus</taxon>
    </lineage>
</organism>
<dbReference type="Gene3D" id="1.10.1790.10">
    <property type="entry name" value="PRD domain"/>
    <property type="match status" value="1"/>
</dbReference>
<comment type="caution">
    <text evidence="3">The sequence shown here is derived from an EMBL/GenBank/DDBJ whole genome shotgun (WGS) entry which is preliminary data.</text>
</comment>
<dbReference type="InterPro" id="IPR036634">
    <property type="entry name" value="PRD_sf"/>
</dbReference>
<sequence length="127" mass="14899">MTYHLVNAASNDAQVQETMQITNLISGIISIIQFQYNLTLDTSSFNYSRFITHLRILLVRLLRKETNQNPKLDPSLLSSMKVKYNKAYDTAERFATYLHSKMGWTLDSDDKFYLELHIFRVTSRQEK</sequence>
<dbReference type="InterPro" id="IPR011608">
    <property type="entry name" value="PRD"/>
</dbReference>
<dbReference type="SUPFAM" id="SSF63520">
    <property type="entry name" value="PTS-regulatory domain, PRD"/>
    <property type="match status" value="1"/>
</dbReference>
<name>A0A0R1V9F6_9LACO</name>
<evidence type="ECO:0000313" key="4">
    <source>
        <dbReference type="Proteomes" id="UP000051307"/>
    </source>
</evidence>
<dbReference type="InterPro" id="IPR050661">
    <property type="entry name" value="BglG_antiterminators"/>
</dbReference>
<gene>
    <name evidence="3" type="ORF">FC59_GL001747</name>
</gene>
<accession>A0A0R1V9F6</accession>
<dbReference type="PANTHER" id="PTHR30185:SF15">
    <property type="entry name" value="CRYPTIC BETA-GLUCOSIDE BGL OPERON ANTITERMINATOR"/>
    <property type="match status" value="1"/>
</dbReference>
<evidence type="ECO:0000313" key="3">
    <source>
        <dbReference type="EMBL" id="KRM02146.1"/>
    </source>
</evidence>
<dbReference type="eggNOG" id="COG3711">
    <property type="taxonomic scope" value="Bacteria"/>
</dbReference>
<protein>
    <submittedName>
        <fullName evidence="3">Transcription antiterminator</fullName>
    </submittedName>
</protein>
<reference evidence="3 4" key="1">
    <citation type="journal article" date="2015" name="Genome Announc.">
        <title>Expanding the biotechnology potential of lactobacilli through comparative genomics of 213 strains and associated genera.</title>
        <authorList>
            <person name="Sun Z."/>
            <person name="Harris H.M."/>
            <person name="McCann A."/>
            <person name="Guo C."/>
            <person name="Argimon S."/>
            <person name="Zhang W."/>
            <person name="Yang X."/>
            <person name="Jeffery I.B."/>
            <person name="Cooney J.C."/>
            <person name="Kagawa T.F."/>
            <person name="Liu W."/>
            <person name="Song Y."/>
            <person name="Salvetti E."/>
            <person name="Wrobel A."/>
            <person name="Rasinkangas P."/>
            <person name="Parkhill J."/>
            <person name="Rea M.C."/>
            <person name="O'Sullivan O."/>
            <person name="Ritari J."/>
            <person name="Douillard F.P."/>
            <person name="Paul Ross R."/>
            <person name="Yang R."/>
            <person name="Briner A.E."/>
            <person name="Felis G.E."/>
            <person name="de Vos W.M."/>
            <person name="Barrangou R."/>
            <person name="Klaenhammer T.R."/>
            <person name="Caufield P.W."/>
            <person name="Cui Y."/>
            <person name="Zhang H."/>
            <person name="O'Toole P.W."/>
        </authorList>
    </citation>
    <scope>NUCLEOTIDE SEQUENCE [LARGE SCALE GENOMIC DNA]</scope>
    <source>
        <strain evidence="3 4">DSM 16761</strain>
    </source>
</reference>
<dbReference type="EMBL" id="AZFU01000044">
    <property type="protein sequence ID" value="KRM02146.1"/>
    <property type="molecule type" value="Genomic_DNA"/>
</dbReference>
<dbReference type="Proteomes" id="UP000051307">
    <property type="component" value="Unassembled WGS sequence"/>
</dbReference>
<dbReference type="PATRIC" id="fig|1423767.3.peg.1811"/>
<keyword evidence="1" id="KW-0677">Repeat</keyword>
<dbReference type="GO" id="GO:0006355">
    <property type="term" value="P:regulation of DNA-templated transcription"/>
    <property type="evidence" value="ECO:0007669"/>
    <property type="project" value="InterPro"/>
</dbReference>
<dbReference type="Pfam" id="PF00874">
    <property type="entry name" value="PRD"/>
    <property type="match status" value="1"/>
</dbReference>
<dbReference type="PANTHER" id="PTHR30185">
    <property type="entry name" value="CRYPTIC BETA-GLUCOSIDE BGL OPERON ANTITERMINATOR"/>
    <property type="match status" value="1"/>
</dbReference>